<dbReference type="ZFIN" id="ZDB-GENE-100922-43">
    <property type="gene designation" value="cltrn"/>
</dbReference>
<proteinExistence type="evidence at transcript level"/>
<dbReference type="EMBL" id="BC116613">
    <property type="protein sequence ID" value="AAI16614.1"/>
    <property type="molecule type" value="mRNA"/>
</dbReference>
<evidence type="ECO:0000313" key="12">
    <source>
        <dbReference type="EMBL" id="AAI16614.1"/>
    </source>
</evidence>
<accession>Q1JPS7</accession>
<dbReference type="AGR" id="ZFIN:ZDB-GENE-100922-43"/>
<keyword evidence="5 10" id="KW-0732">Signal</keyword>
<dbReference type="GeneID" id="402976"/>
<evidence type="ECO:0000256" key="6">
    <source>
        <dbReference type="ARBA" id="ARBA00022989"/>
    </source>
</evidence>
<comment type="subcellular location">
    <subcellularLocation>
        <location evidence="1">Cell membrane</location>
        <topology evidence="1">Single-pass type I membrane protein</topology>
    </subcellularLocation>
</comment>
<keyword evidence="4 9" id="KW-0812">Transmembrane</keyword>
<dbReference type="AlphaFoldDB" id="Q1JPS7"/>
<evidence type="ECO:0000313" key="13">
    <source>
        <dbReference type="Proteomes" id="UP000000437"/>
    </source>
</evidence>
<keyword evidence="8" id="KW-0325">Glycoprotein</keyword>
<feature type="transmembrane region" description="Helical" evidence="9">
    <location>
        <begin position="161"/>
        <end position="181"/>
    </location>
</feature>
<keyword evidence="13" id="KW-1185">Reference proteome</keyword>
<gene>
    <name evidence="14" type="primary">cltrn</name>
    <name evidence="14" type="synonym">si:dkey-194e6.1</name>
    <name evidence="12" type="synonym">tmem27</name>
</gene>
<dbReference type="RefSeq" id="NP_001132930.1">
    <property type="nucleotide sequence ID" value="NM_001139458.1"/>
</dbReference>
<evidence type="ECO:0000256" key="10">
    <source>
        <dbReference type="SAM" id="SignalP"/>
    </source>
</evidence>
<dbReference type="CTD" id="57393"/>
<evidence type="ECO:0000256" key="4">
    <source>
        <dbReference type="ARBA" id="ARBA00022692"/>
    </source>
</evidence>
<evidence type="ECO:0000259" key="11">
    <source>
        <dbReference type="PROSITE" id="PS52010"/>
    </source>
</evidence>
<feature type="domain" description="Collectrin-like" evidence="11">
    <location>
        <begin position="38"/>
        <end position="237"/>
    </location>
</feature>
<feature type="signal peptide" evidence="10">
    <location>
        <begin position="1"/>
        <end position="31"/>
    </location>
</feature>
<feature type="chain" id="PRO_5010136522" evidence="10">
    <location>
        <begin position="32"/>
        <end position="237"/>
    </location>
</feature>
<dbReference type="Pfam" id="PF16959">
    <property type="entry name" value="Collectrin"/>
    <property type="match status" value="1"/>
</dbReference>
<dbReference type="EMBL" id="BC155583">
    <property type="protein sequence ID" value="AAI55584.1"/>
    <property type="molecule type" value="mRNA"/>
</dbReference>
<organism evidence="12">
    <name type="scientific">Danio rerio</name>
    <name type="common">Zebrafish</name>
    <name type="synonym">Brachydanio rerio</name>
    <dbReference type="NCBI Taxonomy" id="7955"/>
    <lineage>
        <taxon>Eukaryota</taxon>
        <taxon>Metazoa</taxon>
        <taxon>Chordata</taxon>
        <taxon>Craniata</taxon>
        <taxon>Vertebrata</taxon>
        <taxon>Euteleostomi</taxon>
        <taxon>Actinopterygii</taxon>
        <taxon>Neopterygii</taxon>
        <taxon>Teleostei</taxon>
        <taxon>Ostariophysi</taxon>
        <taxon>Cypriniformes</taxon>
        <taxon>Danionidae</taxon>
        <taxon>Danioninae</taxon>
        <taxon>Danio</taxon>
    </lineage>
</organism>
<reference evidence="12" key="1">
    <citation type="submission" date="2006-05" db="EMBL/GenBank/DDBJ databases">
        <authorList>
            <consortium name="NIH - Zebrafish Gene Collection (ZGC) project"/>
        </authorList>
    </citation>
    <scope>NUCLEOTIDE SEQUENCE [LARGE SCALE MRNA]</scope>
    <source>
        <tissue evidence="12">Whole</tissue>
    </source>
</reference>
<keyword evidence="7 9" id="KW-0472">Membrane</keyword>
<dbReference type="PANTHER" id="PTHR46884:SF1">
    <property type="entry name" value="COLLECTRIN"/>
    <property type="match status" value="1"/>
</dbReference>
<keyword evidence="6 9" id="KW-1133">Transmembrane helix</keyword>
<dbReference type="PANTHER" id="PTHR46884">
    <property type="entry name" value="COLLECTRIN"/>
    <property type="match status" value="1"/>
</dbReference>
<protein>
    <submittedName>
        <fullName evidence="12">Tmem27 protein</fullName>
    </submittedName>
</protein>
<dbReference type="Proteomes" id="UP000000437">
    <property type="component" value="Chromosome 23"/>
</dbReference>
<dbReference type="GO" id="GO:0005886">
    <property type="term" value="C:plasma membrane"/>
    <property type="evidence" value="ECO:0007669"/>
    <property type="project" value="UniProtKB-SubCell"/>
</dbReference>
<sequence>FSCMRVKVQMPSGEMITGFLLTIILLSPVVAQDLCKESKDGFKVRISLKTALGNDAYEWNESEKFLFRSTLAYAMRKKTGEDTYNIENILVCNDTKRVSFIFVVTLPADPTQLIPKEEVERAVRQSKHRINNAFLLSDMTLEFVGVPPTLAVPIQYNTPPWLIVFGVVIGIVAVGIVALLMSTVSKRRRAKAKDAGFDQDGDDEGIVKENGTALSGLNKKDGVYNQAFSNDERFTKL</sequence>
<dbReference type="PROSITE" id="PS52010">
    <property type="entry name" value="COLLECTRIN_LIKE"/>
    <property type="match status" value="1"/>
</dbReference>
<evidence type="ECO:0000256" key="5">
    <source>
        <dbReference type="ARBA" id="ARBA00022729"/>
    </source>
</evidence>
<dbReference type="InterPro" id="IPR031588">
    <property type="entry name" value="Collectrin_dom"/>
</dbReference>
<feature type="non-terminal residue" evidence="12">
    <location>
        <position position="1"/>
    </location>
</feature>
<evidence type="ECO:0000256" key="7">
    <source>
        <dbReference type="ARBA" id="ARBA00023136"/>
    </source>
</evidence>
<evidence type="ECO:0000256" key="1">
    <source>
        <dbReference type="ARBA" id="ARBA00004251"/>
    </source>
</evidence>
<evidence type="ECO:0000256" key="8">
    <source>
        <dbReference type="ARBA" id="ARBA00023180"/>
    </source>
</evidence>
<dbReference type="InterPro" id="IPR042944">
    <property type="entry name" value="Collectrin"/>
</dbReference>
<evidence type="ECO:0000256" key="9">
    <source>
        <dbReference type="SAM" id="Phobius"/>
    </source>
</evidence>
<evidence type="ECO:0000313" key="14">
    <source>
        <dbReference type="ZFIN" id="ZDB-GENE-100922-43"/>
    </source>
</evidence>
<name>Q1JPS7_DANRE</name>
<evidence type="ECO:0000256" key="3">
    <source>
        <dbReference type="ARBA" id="ARBA00022553"/>
    </source>
</evidence>
<dbReference type="OrthoDB" id="9899436at2759"/>
<dbReference type="KEGG" id="dre:402976"/>
<evidence type="ECO:0000256" key="2">
    <source>
        <dbReference type="ARBA" id="ARBA00022475"/>
    </source>
</evidence>
<keyword evidence="3" id="KW-0597">Phosphoprotein</keyword>
<keyword evidence="2" id="KW-1003">Cell membrane</keyword>